<dbReference type="Gene3D" id="3.60.21.10">
    <property type="match status" value="1"/>
</dbReference>
<keyword evidence="5" id="KW-1185">Reference proteome</keyword>
<dbReference type="SUPFAM" id="SSF52540">
    <property type="entry name" value="P-loop containing nucleoside triphosphate hydrolases"/>
    <property type="match status" value="1"/>
</dbReference>
<dbReference type="Proteomes" id="UP000037460">
    <property type="component" value="Unassembled WGS sequence"/>
</dbReference>
<keyword evidence="3" id="KW-0472">Membrane</keyword>
<keyword evidence="3" id="KW-0812">Transmembrane</keyword>
<accession>A0A0M0JPB4</accession>
<gene>
    <name evidence="4" type="ORF">Ctob_004649</name>
</gene>
<dbReference type="InterPro" id="IPR029052">
    <property type="entry name" value="Metallo-depent_PP-like"/>
</dbReference>
<evidence type="ECO:0000256" key="1">
    <source>
        <dbReference type="SAM" id="Coils"/>
    </source>
</evidence>
<dbReference type="PANTHER" id="PTHR32114">
    <property type="entry name" value="ABC TRANSPORTER ABCH.3"/>
    <property type="match status" value="1"/>
</dbReference>
<dbReference type="SUPFAM" id="SSF56300">
    <property type="entry name" value="Metallo-dependent phosphatases"/>
    <property type="match status" value="1"/>
</dbReference>
<dbReference type="EMBL" id="JWZX01002582">
    <property type="protein sequence ID" value="KOO28335.1"/>
    <property type="molecule type" value="Genomic_DNA"/>
</dbReference>
<feature type="coiled-coil region" evidence="1">
    <location>
        <begin position="693"/>
        <end position="727"/>
    </location>
</feature>
<evidence type="ECO:0000313" key="4">
    <source>
        <dbReference type="EMBL" id="KOO28335.1"/>
    </source>
</evidence>
<keyword evidence="1" id="KW-0175">Coiled coil</keyword>
<feature type="region of interest" description="Disordered" evidence="2">
    <location>
        <begin position="444"/>
        <end position="467"/>
    </location>
</feature>
<dbReference type="SUPFAM" id="SSF81324">
    <property type="entry name" value="Voltage-gated potassium channels"/>
    <property type="match status" value="1"/>
</dbReference>
<dbReference type="AlphaFoldDB" id="A0A0M0JPB4"/>
<name>A0A0M0JPB4_9EUKA</name>
<dbReference type="CDD" id="cd00838">
    <property type="entry name" value="MPP_superfamily"/>
    <property type="match status" value="1"/>
</dbReference>
<feature type="transmembrane region" description="Helical" evidence="3">
    <location>
        <begin position="87"/>
        <end position="107"/>
    </location>
</feature>
<proteinExistence type="predicted"/>
<sequence>MSIRSTFKAKEPPISHDGLKVKVLGKRRKDFFSTFIPSILQLSAPALIFMSFVIYICCTLFFAFLFYAQGADCFVIPTRPTAFHYEAFWLSVQTFSTVGFGSIYPICFSGHLVVVFECFSSLIVTAILGGAIFFNVMLPRSRIRFSKQALVDVDVHPRTGTSYKMITFRLVRESDATMRDANIRVQARFIAKGTDGEKDDSQLTELKLKSSYYNLLEHWQSRDAGIICLGDFWHAGGMLHTRQLNRILDEIRRWDMPVLMIPGNHDQAMRGNPDPLLHALTPLGLASPSTIRTSMAEAGQRKALLVLDRERGWAVEDEVPLDLGPRHHVLRAPLHEQLLTLAPALRQGDRLLLLSAEPDLLQPAALFAAYADAKNLSAPLRALATTLLDASLTAAGSAFVPPPPVRLSLSSVSVEGFGCFESALVYPLERRGLLLLRGATASESNNAGAGADVSDEGDDGEVTASNGAGKTTLAMAPLWALTGSTDARADGKPIEARGVIHDGSARAVVQEQLDAALQSTQLARTIFFGQHGGGGLLDKTDAALKAELQALLPLELWESVRETARLQAAAARDEGERMVGEMAAATRQRAQAALQLEAVHAQATAWEQERRTRVNARRAELEALLGSVGTEITEITEITSTVSKAGKDGLVTEEAAAEAGVHAEIAEITEIAEIDTSEAIESAAAEEQSKATLAAANERVRSATARAAEAAARAEEAARVRREAERRAALTALQLGELQEHFGKRGVQNLLYQLALAQLEAAAARYASELSDGRLRLRLAFDEKLSTVRKRVQRLGISCNVLVLDEVMQQMDVDGQAAMARVLKGLQVETTIVIAHGLASDALYGDFEAVDVVEKGFH</sequence>
<dbReference type="Gene3D" id="3.40.50.300">
    <property type="entry name" value="P-loop containing nucleotide triphosphate hydrolases"/>
    <property type="match status" value="2"/>
</dbReference>
<feature type="transmembrane region" description="Helical" evidence="3">
    <location>
        <begin position="114"/>
        <end position="138"/>
    </location>
</feature>
<dbReference type="PANTHER" id="PTHR32114:SF2">
    <property type="entry name" value="ABC TRANSPORTER ABCH.3"/>
    <property type="match status" value="1"/>
</dbReference>
<keyword evidence="3" id="KW-1133">Transmembrane helix</keyword>
<dbReference type="Gene3D" id="1.10.287.70">
    <property type="match status" value="1"/>
</dbReference>
<reference evidence="5" key="1">
    <citation type="journal article" date="2015" name="PLoS Genet.">
        <title>Genome Sequence and Transcriptome Analyses of Chrysochromulina tobin: Metabolic Tools for Enhanced Algal Fitness in the Prominent Order Prymnesiales (Haptophyceae).</title>
        <authorList>
            <person name="Hovde B.T."/>
            <person name="Deodato C.R."/>
            <person name="Hunsperger H.M."/>
            <person name="Ryken S.A."/>
            <person name="Yost W."/>
            <person name="Jha R.K."/>
            <person name="Patterson J."/>
            <person name="Monnat R.J. Jr."/>
            <person name="Barlow S.B."/>
            <person name="Starkenburg S.R."/>
            <person name="Cattolico R.A."/>
        </authorList>
    </citation>
    <scope>NUCLEOTIDE SEQUENCE</scope>
    <source>
        <strain evidence="5">CCMP291</strain>
    </source>
</reference>
<dbReference type="InterPro" id="IPR027417">
    <property type="entry name" value="P-loop_NTPase"/>
</dbReference>
<comment type="caution">
    <text evidence="4">The sequence shown here is derived from an EMBL/GenBank/DDBJ whole genome shotgun (WGS) entry which is preliminary data.</text>
</comment>
<evidence type="ECO:0000256" key="3">
    <source>
        <dbReference type="SAM" id="Phobius"/>
    </source>
</evidence>
<feature type="transmembrane region" description="Helical" evidence="3">
    <location>
        <begin position="46"/>
        <end position="67"/>
    </location>
</feature>
<protein>
    <submittedName>
        <fullName evidence="4">Uncharacterized protein</fullName>
    </submittedName>
</protein>
<evidence type="ECO:0000256" key="2">
    <source>
        <dbReference type="SAM" id="MobiDB-lite"/>
    </source>
</evidence>
<dbReference type="OrthoDB" id="18797at2759"/>
<organism evidence="4 5">
    <name type="scientific">Chrysochromulina tobinii</name>
    <dbReference type="NCBI Taxonomy" id="1460289"/>
    <lineage>
        <taxon>Eukaryota</taxon>
        <taxon>Haptista</taxon>
        <taxon>Haptophyta</taxon>
        <taxon>Prymnesiophyceae</taxon>
        <taxon>Prymnesiales</taxon>
        <taxon>Chrysochromulinaceae</taxon>
        <taxon>Chrysochromulina</taxon>
    </lineage>
</organism>
<evidence type="ECO:0000313" key="5">
    <source>
        <dbReference type="Proteomes" id="UP000037460"/>
    </source>
</evidence>